<evidence type="ECO:0000313" key="2">
    <source>
        <dbReference type="Proteomes" id="UP000004778"/>
    </source>
</evidence>
<reference evidence="1 2" key="1">
    <citation type="submission" date="2009-01" db="EMBL/GenBank/DDBJ databases">
        <authorList>
            <person name="Qin X."/>
            <person name="Bachman B."/>
            <person name="Battles P."/>
            <person name="Bell A."/>
            <person name="Bess C."/>
            <person name="Bickham C."/>
            <person name="Chaboub L."/>
            <person name="Chen D."/>
            <person name="Coyle M."/>
            <person name="Deiros D.R."/>
            <person name="Dinh H."/>
            <person name="Forbes L."/>
            <person name="Fowler G."/>
            <person name="Francisco L."/>
            <person name="Fu Q."/>
            <person name="Gubbala S."/>
            <person name="Hale W."/>
            <person name="Han Y."/>
            <person name="Hemphill L."/>
            <person name="Highlander S.K."/>
            <person name="Hirani K."/>
            <person name="Hogues M."/>
            <person name="Jackson L."/>
            <person name="Jakkamsetti A."/>
            <person name="Javaid M."/>
            <person name="Jiang H."/>
            <person name="Korchina V."/>
            <person name="Kovar C."/>
            <person name="Lara F."/>
            <person name="Lee S."/>
            <person name="Mata R."/>
            <person name="Mathew T."/>
            <person name="Moen C."/>
            <person name="Morales K."/>
            <person name="Munidasa M."/>
            <person name="Nazareth L."/>
            <person name="Ngo R."/>
            <person name="Nguyen L."/>
            <person name="Okwuonu G."/>
            <person name="Ongeri F."/>
            <person name="Patil S."/>
            <person name="Petrosino J."/>
            <person name="Pham C."/>
            <person name="Pham P."/>
            <person name="Pu L.-L."/>
            <person name="Puazo M."/>
            <person name="Raj R."/>
            <person name="Reid J."/>
            <person name="Rouhana J."/>
            <person name="Saada N."/>
            <person name="Shang Y."/>
            <person name="Simmons D."/>
            <person name="Thornton R."/>
            <person name="Warren J."/>
            <person name="Weissenberger G."/>
            <person name="Zhang J."/>
            <person name="Zhang L."/>
            <person name="Zhou C."/>
            <person name="Zhu D."/>
            <person name="Muzny D."/>
            <person name="Worley K."/>
            <person name="Gibbs R."/>
        </authorList>
    </citation>
    <scope>NUCLEOTIDE SEQUENCE [LARGE SCALE GENOMIC DNA]</scope>
    <source>
        <strain evidence="1 2">DSM 15434</strain>
    </source>
</reference>
<gene>
    <name evidence="1" type="ORF">HMPREF0058_1211</name>
</gene>
<comment type="caution">
    <text evidence="1">The sequence shown here is derived from an EMBL/GenBank/DDBJ whole genome shotgun (WGS) entry which is preliminary data.</text>
</comment>
<dbReference type="AlphaFoldDB" id="C0W5R7"/>
<accession>C0W5R7</accession>
<dbReference type="eggNOG" id="ENOG5030JDN">
    <property type="taxonomic scope" value="Bacteria"/>
</dbReference>
<protein>
    <recommendedName>
        <fullName evidence="3">IrrE N-terminal-like domain-containing protein</fullName>
    </recommendedName>
</protein>
<dbReference type="HOGENOM" id="CLU_134881_1_2_11"/>
<sequence length="123" mass="13698">MDALLHECAQQGVRVRWGHLPGDMAGCYDHSQSTIWLRAGDPEWVSVPALMHEIEHAWRGDDGHQSDAVEARIDLAVARRLVSIDVLEEAETEVGPWPGAIAEELDVPVWVIQTLQATLTPWD</sequence>
<dbReference type="EMBL" id="ACFH01000095">
    <property type="protein sequence ID" value="EEH65913.1"/>
    <property type="molecule type" value="Genomic_DNA"/>
</dbReference>
<evidence type="ECO:0008006" key="3">
    <source>
        <dbReference type="Google" id="ProtNLM"/>
    </source>
</evidence>
<name>C0W5R7_9ACTO</name>
<evidence type="ECO:0000313" key="1">
    <source>
        <dbReference type="EMBL" id="EEH65913.1"/>
    </source>
</evidence>
<organism evidence="1 2">
    <name type="scientific">Actinomyces urogenitalis DSM 15434</name>
    <dbReference type="NCBI Taxonomy" id="525246"/>
    <lineage>
        <taxon>Bacteria</taxon>
        <taxon>Bacillati</taxon>
        <taxon>Actinomycetota</taxon>
        <taxon>Actinomycetes</taxon>
        <taxon>Actinomycetales</taxon>
        <taxon>Actinomycetaceae</taxon>
        <taxon>Actinomyces</taxon>
    </lineage>
</organism>
<dbReference type="Proteomes" id="UP000004778">
    <property type="component" value="Unassembled WGS sequence"/>
</dbReference>
<keyword evidence="2" id="KW-1185">Reference proteome</keyword>
<proteinExistence type="predicted"/>